<dbReference type="PANTHER" id="PTHR47738">
    <property type="entry name" value="PTS SYSTEM FRUCTOSE-LIKE EIIA COMPONENT-RELATED"/>
    <property type="match status" value="1"/>
</dbReference>
<dbReference type="EMBL" id="FYAH01000002">
    <property type="protein sequence ID" value="SMY16153.1"/>
    <property type="molecule type" value="Genomic_DNA"/>
</dbReference>
<name>A0A1Y6KVD1_9GAMM</name>
<protein>
    <submittedName>
        <fullName evidence="2">PTS system fructose-specific EIIABC component</fullName>
    </submittedName>
</protein>
<dbReference type="AlphaFoldDB" id="A0A1Y6KVD1"/>
<dbReference type="InterPro" id="IPR016152">
    <property type="entry name" value="PTrfase/Anion_transptr"/>
</dbReference>
<dbReference type="Pfam" id="PF00359">
    <property type="entry name" value="PTS_EIIA_2"/>
    <property type="match status" value="1"/>
</dbReference>
<evidence type="ECO:0000259" key="1">
    <source>
        <dbReference type="PROSITE" id="PS51094"/>
    </source>
</evidence>
<evidence type="ECO:0000313" key="3">
    <source>
        <dbReference type="Proteomes" id="UP000196485"/>
    </source>
</evidence>
<dbReference type="Gene3D" id="3.40.930.10">
    <property type="entry name" value="Mannitol-specific EII, Chain A"/>
    <property type="match status" value="1"/>
</dbReference>
<proteinExistence type="predicted"/>
<accession>A0A1Y6KVD1</accession>
<gene>
    <name evidence="2" type="primary">fruA_2</name>
    <name evidence="2" type="ORF">PAQU9191_01384</name>
</gene>
<dbReference type="PROSITE" id="PS51094">
    <property type="entry name" value="PTS_EIIA_TYPE_2"/>
    <property type="match status" value="1"/>
</dbReference>
<feature type="domain" description="PTS EIIA type-2" evidence="1">
    <location>
        <begin position="3"/>
        <end position="149"/>
    </location>
</feature>
<dbReference type="InterPro" id="IPR051541">
    <property type="entry name" value="PTS_SugarTrans_NitroReg"/>
</dbReference>
<dbReference type="PANTHER" id="PTHR47738:SF2">
    <property type="entry name" value="PTS SYSTEM FRUCTOSE-LIKE EIIA COMPONENT"/>
    <property type="match status" value="1"/>
</dbReference>
<organism evidence="2 3">
    <name type="scientific">Photobacterium aquimaris</name>
    <dbReference type="NCBI Taxonomy" id="512643"/>
    <lineage>
        <taxon>Bacteria</taxon>
        <taxon>Pseudomonadati</taxon>
        <taxon>Pseudomonadota</taxon>
        <taxon>Gammaproteobacteria</taxon>
        <taxon>Vibrionales</taxon>
        <taxon>Vibrionaceae</taxon>
        <taxon>Photobacterium</taxon>
    </lineage>
</organism>
<dbReference type="CDD" id="cd00211">
    <property type="entry name" value="PTS_IIA_fru"/>
    <property type="match status" value="1"/>
</dbReference>
<dbReference type="RefSeq" id="WP_087820270.1">
    <property type="nucleotide sequence ID" value="NZ_FYAH01000002.1"/>
</dbReference>
<evidence type="ECO:0000313" key="2">
    <source>
        <dbReference type="EMBL" id="SMY16153.1"/>
    </source>
</evidence>
<dbReference type="InterPro" id="IPR002178">
    <property type="entry name" value="PTS_EIIA_type-2_dom"/>
</dbReference>
<reference evidence="3" key="1">
    <citation type="submission" date="2017-06" db="EMBL/GenBank/DDBJ databases">
        <authorList>
            <person name="Rodrigo-Torres L."/>
            <person name="Arahal R. D."/>
            <person name="Lucena T."/>
        </authorList>
    </citation>
    <scope>NUCLEOTIDE SEQUENCE [LARGE SCALE GENOMIC DNA]</scope>
    <source>
        <strain evidence="3">type strain: CECT 9192</strain>
    </source>
</reference>
<dbReference type="SUPFAM" id="SSF55804">
    <property type="entry name" value="Phoshotransferase/anion transport protein"/>
    <property type="match status" value="1"/>
</dbReference>
<keyword evidence="3" id="KW-1185">Reference proteome</keyword>
<dbReference type="Proteomes" id="UP000196485">
    <property type="component" value="Unassembled WGS sequence"/>
</dbReference>
<sequence length="149" mass="16169">MNNLFTPEHILFDANSTTQSEALAFIAIAAKKLNVIDCAESFAKGLAAREAHDSTGFIGGIAIPHCKSKHVITPAIFVVRFAHSIEWNTMDDSPITTAISFAIPEQGAEDNLRMLTKLSRAMMKQDVRQALQQGDAATVTNTLVNVIDN</sequence>